<comment type="caution">
    <text evidence="1">The sequence shown here is derived from an EMBL/GenBank/DDBJ whole genome shotgun (WGS) entry which is preliminary data.</text>
</comment>
<name>A0ABU1SYK2_9HYPH</name>
<gene>
    <name evidence="1" type="ORF">J2W52_005703</name>
</gene>
<dbReference type="Proteomes" id="UP001250791">
    <property type="component" value="Unassembled WGS sequence"/>
</dbReference>
<organism evidence="1 2">
    <name type="scientific">Rhizobium miluonense</name>
    <dbReference type="NCBI Taxonomy" id="411945"/>
    <lineage>
        <taxon>Bacteria</taxon>
        <taxon>Pseudomonadati</taxon>
        <taxon>Pseudomonadota</taxon>
        <taxon>Alphaproteobacteria</taxon>
        <taxon>Hyphomicrobiales</taxon>
        <taxon>Rhizobiaceae</taxon>
        <taxon>Rhizobium/Agrobacterium group</taxon>
        <taxon>Rhizobium</taxon>
    </lineage>
</organism>
<proteinExistence type="predicted"/>
<evidence type="ECO:0008006" key="3">
    <source>
        <dbReference type="Google" id="ProtNLM"/>
    </source>
</evidence>
<dbReference type="EMBL" id="JAVDUP010000013">
    <property type="protein sequence ID" value="MDR6904070.1"/>
    <property type="molecule type" value="Genomic_DNA"/>
</dbReference>
<protein>
    <recommendedName>
        <fullName evidence="3">Nucleotidyl transferase AbiEii toxin, Type IV TA system</fullName>
    </recommendedName>
</protein>
<evidence type="ECO:0000313" key="2">
    <source>
        <dbReference type="Proteomes" id="UP001250791"/>
    </source>
</evidence>
<accession>A0ABU1SYK2</accession>
<sequence>MTRDKNWALDQLRHQRNAFLLTLASLALLHGDQLQSLSDRKVVLKGDGMILDPDDSDRTGERFEFEFQHIVDASVNDTTNFDVDLRELFKFARRNLVKEGFEVVKAFATVSGISEELEKEDWYPFAYVVRNAISHNMLWEFQKKAKKMLPITWKGVTIAISNEGQELSESVLSPWRSIELIFAMRGFVERH</sequence>
<evidence type="ECO:0000313" key="1">
    <source>
        <dbReference type="EMBL" id="MDR6904070.1"/>
    </source>
</evidence>
<keyword evidence="2" id="KW-1185">Reference proteome</keyword>
<dbReference type="RefSeq" id="WP_310235727.1">
    <property type="nucleotide sequence ID" value="NZ_JAVDUP010000013.1"/>
</dbReference>
<reference evidence="1 2" key="1">
    <citation type="submission" date="2023-07" db="EMBL/GenBank/DDBJ databases">
        <title>Sorghum-associated microbial communities from plants grown in Nebraska, USA.</title>
        <authorList>
            <person name="Schachtman D."/>
        </authorList>
    </citation>
    <scope>NUCLEOTIDE SEQUENCE [LARGE SCALE GENOMIC DNA]</scope>
    <source>
        <strain evidence="1 2">3199</strain>
    </source>
</reference>